<dbReference type="KEGG" id="afg:AFULGI_00025160"/>
<accession>A0A075WGU7</accession>
<gene>
    <name evidence="2" type="ORF">AFULGI_00025160</name>
</gene>
<evidence type="ECO:0000259" key="1">
    <source>
        <dbReference type="Pfam" id="PF01402"/>
    </source>
</evidence>
<dbReference type="GO" id="GO:0006355">
    <property type="term" value="P:regulation of DNA-templated transcription"/>
    <property type="evidence" value="ECO:0007669"/>
    <property type="project" value="InterPro"/>
</dbReference>
<dbReference type="HOGENOM" id="CLU_3056915_0_0_2"/>
<proteinExistence type="predicted"/>
<dbReference type="Pfam" id="PF01402">
    <property type="entry name" value="RHH_1"/>
    <property type="match status" value="1"/>
</dbReference>
<evidence type="ECO:0000313" key="3">
    <source>
        <dbReference type="Proteomes" id="UP000028501"/>
    </source>
</evidence>
<name>A0A075WGU7_ARCFL</name>
<dbReference type="SUPFAM" id="SSF47598">
    <property type="entry name" value="Ribbon-helix-helix"/>
    <property type="match status" value="1"/>
</dbReference>
<dbReference type="Proteomes" id="UP000028501">
    <property type="component" value="Chromosome"/>
</dbReference>
<dbReference type="EMBL" id="CP006577">
    <property type="protein sequence ID" value="AIG99231.1"/>
    <property type="molecule type" value="Genomic_DNA"/>
</dbReference>
<sequence>MVVRKFVSLPPAYVQKIQKIREELGVSSDSEVIRRAIDTYIDVYGLKVKEEGG</sequence>
<organism evidence="2 3">
    <name type="scientific">Archaeoglobus fulgidus DSM 8774</name>
    <dbReference type="NCBI Taxonomy" id="1344584"/>
    <lineage>
        <taxon>Archaea</taxon>
        <taxon>Methanobacteriati</taxon>
        <taxon>Methanobacteriota</taxon>
        <taxon>Archaeoglobi</taxon>
        <taxon>Archaeoglobales</taxon>
        <taxon>Archaeoglobaceae</taxon>
        <taxon>Archaeoglobus</taxon>
    </lineage>
</organism>
<protein>
    <submittedName>
        <fullName evidence="2">Putative transcriptional regulator</fullName>
    </submittedName>
</protein>
<dbReference type="AlphaFoldDB" id="A0A075WGU7"/>
<dbReference type="InterPro" id="IPR010985">
    <property type="entry name" value="Ribbon_hlx_hlx"/>
</dbReference>
<dbReference type="InterPro" id="IPR002145">
    <property type="entry name" value="CopG"/>
</dbReference>
<evidence type="ECO:0000313" key="2">
    <source>
        <dbReference type="EMBL" id="AIG99231.1"/>
    </source>
</evidence>
<dbReference type="GeneID" id="60431019"/>
<feature type="domain" description="Ribbon-helix-helix protein CopG" evidence="1">
    <location>
        <begin position="7"/>
        <end position="42"/>
    </location>
</feature>
<reference evidence="2 3" key="1">
    <citation type="submission" date="2013-07" db="EMBL/GenBank/DDBJ databases">
        <title>Genome of Archaeoglobus fulgidus.</title>
        <authorList>
            <person name="Fiebig A."/>
            <person name="Birkeland N.-K."/>
        </authorList>
    </citation>
    <scope>NUCLEOTIDE SEQUENCE [LARGE SCALE GENOMIC DNA]</scope>
    <source>
        <strain evidence="2 3">DSM 8774</strain>
    </source>
</reference>
<dbReference type="RefSeq" id="WP_197030929.1">
    <property type="nucleotide sequence ID" value="NZ_CP006577.1"/>
</dbReference>